<feature type="region of interest" description="Disordered" evidence="12">
    <location>
        <begin position="720"/>
        <end position="792"/>
    </location>
</feature>
<proteinExistence type="predicted"/>
<keyword evidence="10" id="KW-0539">Nucleus</keyword>
<dbReference type="Pfam" id="PF00240">
    <property type="entry name" value="ubiquitin"/>
    <property type="match status" value="1"/>
</dbReference>
<feature type="compositionally biased region" description="Polar residues" evidence="12">
    <location>
        <begin position="762"/>
        <end position="771"/>
    </location>
</feature>
<feature type="compositionally biased region" description="Low complexity" evidence="12">
    <location>
        <begin position="486"/>
        <end position="516"/>
    </location>
</feature>
<dbReference type="CDD" id="cd01809">
    <property type="entry name" value="Ubl_BAG6"/>
    <property type="match status" value="1"/>
</dbReference>
<feature type="compositionally biased region" description="Low complexity" evidence="12">
    <location>
        <begin position="397"/>
        <end position="430"/>
    </location>
</feature>
<organism evidence="14 15">
    <name type="scientific">Paralvinella palmiformis</name>
    <dbReference type="NCBI Taxonomy" id="53620"/>
    <lineage>
        <taxon>Eukaryota</taxon>
        <taxon>Metazoa</taxon>
        <taxon>Spiralia</taxon>
        <taxon>Lophotrochozoa</taxon>
        <taxon>Annelida</taxon>
        <taxon>Polychaeta</taxon>
        <taxon>Sedentaria</taxon>
        <taxon>Canalipalpata</taxon>
        <taxon>Terebellida</taxon>
        <taxon>Terebelliformia</taxon>
        <taxon>Alvinellidae</taxon>
        <taxon>Paralvinella</taxon>
    </lineage>
</organism>
<name>A0AAD9J4F8_9ANNE</name>
<evidence type="ECO:0000256" key="12">
    <source>
        <dbReference type="SAM" id="MobiDB-lite"/>
    </source>
</evidence>
<dbReference type="GO" id="GO:0006325">
    <property type="term" value="P:chromatin organization"/>
    <property type="evidence" value="ECO:0007669"/>
    <property type="project" value="UniProtKB-KW"/>
</dbReference>
<evidence type="ECO:0000256" key="3">
    <source>
        <dbReference type="ARBA" id="ARBA00004550"/>
    </source>
</evidence>
<feature type="compositionally biased region" description="Polar residues" evidence="12">
    <location>
        <begin position="220"/>
        <end position="234"/>
    </location>
</feature>
<comment type="subcellular location">
    <subcellularLocation>
        <location evidence="2">Cytoplasm</location>
        <location evidence="2">Cytosol</location>
    </subcellularLocation>
    <subcellularLocation>
        <location evidence="1">Nucleus</location>
    </subcellularLocation>
    <subcellularLocation>
        <location evidence="3">Secreted</location>
        <location evidence="3">Extracellular exosome</location>
    </subcellularLocation>
</comment>
<evidence type="ECO:0000256" key="8">
    <source>
        <dbReference type="ARBA" id="ARBA00022853"/>
    </source>
</evidence>
<feature type="region of interest" description="Disordered" evidence="12">
    <location>
        <begin position="486"/>
        <end position="547"/>
    </location>
</feature>
<feature type="compositionally biased region" description="Low complexity" evidence="12">
    <location>
        <begin position="584"/>
        <end position="637"/>
    </location>
</feature>
<evidence type="ECO:0000259" key="13">
    <source>
        <dbReference type="PROSITE" id="PS50053"/>
    </source>
</evidence>
<dbReference type="GO" id="GO:0036503">
    <property type="term" value="P:ERAD pathway"/>
    <property type="evidence" value="ECO:0007669"/>
    <property type="project" value="TreeGrafter"/>
</dbReference>
<gene>
    <name evidence="14" type="ORF">LSH36_651g03004</name>
</gene>
<feature type="compositionally biased region" description="Low complexity" evidence="12">
    <location>
        <begin position="138"/>
        <end position="147"/>
    </location>
</feature>
<dbReference type="SMART" id="SM00213">
    <property type="entry name" value="UBQ"/>
    <property type="match status" value="1"/>
</dbReference>
<evidence type="ECO:0000256" key="1">
    <source>
        <dbReference type="ARBA" id="ARBA00004123"/>
    </source>
</evidence>
<evidence type="ECO:0000313" key="14">
    <source>
        <dbReference type="EMBL" id="KAK2145866.1"/>
    </source>
</evidence>
<dbReference type="Pfam" id="PF12057">
    <property type="entry name" value="BAG6"/>
    <property type="match status" value="1"/>
</dbReference>
<feature type="compositionally biased region" description="Polar residues" evidence="12">
    <location>
        <begin position="77"/>
        <end position="86"/>
    </location>
</feature>
<keyword evidence="15" id="KW-1185">Reference proteome</keyword>
<dbReference type="SUPFAM" id="SSF54236">
    <property type="entry name" value="Ubiquitin-like"/>
    <property type="match status" value="1"/>
</dbReference>
<dbReference type="GO" id="GO:0005634">
    <property type="term" value="C:nucleus"/>
    <property type="evidence" value="ECO:0007669"/>
    <property type="project" value="UniProtKB-SubCell"/>
</dbReference>
<dbReference type="PROSITE" id="PS50053">
    <property type="entry name" value="UBIQUITIN_2"/>
    <property type="match status" value="1"/>
</dbReference>
<keyword evidence="4" id="KW-0813">Transport</keyword>
<feature type="region of interest" description="Disordered" evidence="12">
    <location>
        <begin position="687"/>
        <end position="707"/>
    </location>
</feature>
<protein>
    <recommendedName>
        <fullName evidence="11">BCL2-associated athanogene 6</fullName>
    </recommendedName>
</protein>
<dbReference type="GO" id="GO:0051787">
    <property type="term" value="F:misfolded protein binding"/>
    <property type="evidence" value="ECO:0007669"/>
    <property type="project" value="TreeGrafter"/>
</dbReference>
<dbReference type="GO" id="GO:0006915">
    <property type="term" value="P:apoptotic process"/>
    <property type="evidence" value="ECO:0007669"/>
    <property type="project" value="UniProtKB-KW"/>
</dbReference>
<keyword evidence="9" id="KW-0143">Chaperone</keyword>
<dbReference type="EMBL" id="JAODUP010000651">
    <property type="protein sequence ID" value="KAK2145866.1"/>
    <property type="molecule type" value="Genomic_DNA"/>
</dbReference>
<evidence type="ECO:0000256" key="9">
    <source>
        <dbReference type="ARBA" id="ARBA00023186"/>
    </source>
</evidence>
<dbReference type="PANTHER" id="PTHR15204">
    <property type="entry name" value="LARGE PROLINE-RICH PROTEIN BAG6"/>
    <property type="match status" value="1"/>
</dbReference>
<feature type="compositionally biased region" description="Polar residues" evidence="12">
    <location>
        <begin position="638"/>
        <end position="647"/>
    </location>
</feature>
<feature type="domain" description="Ubiquitin-like" evidence="13">
    <location>
        <begin position="2"/>
        <end position="63"/>
    </location>
</feature>
<reference evidence="14" key="1">
    <citation type="journal article" date="2023" name="Mol. Biol. Evol.">
        <title>Third-Generation Sequencing Reveals the Adaptive Role of the Epigenome in Three Deep-Sea Polychaetes.</title>
        <authorList>
            <person name="Perez M."/>
            <person name="Aroh O."/>
            <person name="Sun Y."/>
            <person name="Lan Y."/>
            <person name="Juniper S.K."/>
            <person name="Young C.R."/>
            <person name="Angers B."/>
            <person name="Qian P.Y."/>
        </authorList>
    </citation>
    <scope>NUCLEOTIDE SEQUENCE</scope>
    <source>
        <strain evidence="14">P08H-3</strain>
    </source>
</reference>
<dbReference type="InterPro" id="IPR048926">
    <property type="entry name" value="Bag6_BAGS"/>
</dbReference>
<dbReference type="GO" id="GO:0005576">
    <property type="term" value="C:extracellular region"/>
    <property type="evidence" value="ECO:0007669"/>
    <property type="project" value="UniProtKB-SubCell"/>
</dbReference>
<keyword evidence="7" id="KW-0053">Apoptosis</keyword>
<feature type="compositionally biased region" description="Low complexity" evidence="12">
    <location>
        <begin position="723"/>
        <end position="751"/>
    </location>
</feature>
<feature type="compositionally biased region" description="Polar residues" evidence="12">
    <location>
        <begin position="382"/>
        <end position="396"/>
    </location>
</feature>
<evidence type="ECO:0000256" key="6">
    <source>
        <dbReference type="ARBA" id="ARBA00022525"/>
    </source>
</evidence>
<dbReference type="InterPro" id="IPR000626">
    <property type="entry name" value="Ubiquitin-like_dom"/>
</dbReference>
<feature type="region of interest" description="Disordered" evidence="12">
    <location>
        <begin position="584"/>
        <end position="666"/>
    </location>
</feature>
<dbReference type="Proteomes" id="UP001208570">
    <property type="component" value="Unassembled WGS sequence"/>
</dbReference>
<sequence length="1187" mass="128448">MLDVTVKTLDGQNRSFSVPDDITVREFKEKIANSINISTDSQRVIFQGRVLQDDRNLNFYDVNGKTLHVVQRPPPSARQSATATRESQPDQTDRPGEMRTFVGSFTLPSDIADPNEVQNIVQSVLAGLGDVGRNARISTSSSSDGSSVDVRINLGQIGPGPQGQNEAQNRLRLAERMIARARRVLDTFENATGDEEDAMEISPNEGGTPERDQTEAQMPAESSTTTSSRPGDNNRQMDDTERMRADDESDTRRSPDRQNNNNRPAGSSSDDTRTPSTRYLAQLLRDVFTINRRLQPHLERYEQLMEQDPSFGNDDSDGARTAQRLCDTVSRVMHYVSHIYHHLSDLMVDLQQDVPRVLRSNPVTQQVAIVQQTIPIQAQINVTGVSPRGSPQLSRRSTTSSTVQSTAASATSTSSSSSSSSSSSTVTGSAPANIRMQGSPLRFSRPIGMVPPVVGFSRGRHPFMMMDVRPQNLHINNITAQIVRNSTSAGTSTTGTTTSSSSGSTTDATTGATPTTQPSLGTTPATGGAQLPFQLPPGIFGGQLPPGAEHLPRPILQNIIQMAAQSAMGSLTGQPQVIVISQDGTTSASNTPSTATGSSSATTTTTTGSRQTSVPSNPQSGQTQTGTTQTDTTQSRTAPESQPSQPHGATFVFPGPRPGLIPPPGFMGTMHGLDPYLPCHSRFFVPRQQDVPSGGSTGQTASNDGQIPSAAGVAHVEVHTPGTQTSTSQSQSSSVSASTRQTTTTSGTTTSPNPAIDELRNLLQSARTATNASSSQSGTGAESSQPANQQRPMGEEMFARLLSGIGNYVSQAAMGQQPSETIYDFSMSLGQEYSRTNEGLLTDIFVCVSRHLTIVDLMSIFCHQVAPLQRLVQPLQEFVRDRVLQGREANDENIDRAVEQLVEEILPQIEEICTYAPVRDNIDFPASVQELLRFHFIRNIHLIQQASESNPQFAEDLYNNVRLLVHEFLTLSQYCLDGGQQAVERLVQANMIQGYIVRRTDIDTGRHSQSSDASFVSAESGDREKDATGSLGTDVAASNNDVNEVMDTEGSAVSNHPGTDITPHIPAELLQRLPPPPQVTENIPVVVGSESWHSQVPPLMNRGPDEARELADIKTMLPQAIGRAAEATGAEPITSQEDMERDAAGSTTLREAFQQEMNDSIRKRLREDSDYIAEKYPNTEKYYHNKK</sequence>
<feature type="compositionally biased region" description="Polar residues" evidence="12">
    <location>
        <begin position="257"/>
        <end position="266"/>
    </location>
</feature>
<feature type="compositionally biased region" description="Basic and acidic residues" evidence="12">
    <location>
        <begin position="87"/>
        <end position="97"/>
    </location>
</feature>
<evidence type="ECO:0000313" key="15">
    <source>
        <dbReference type="Proteomes" id="UP001208570"/>
    </source>
</evidence>
<dbReference type="InterPro" id="IPR021925">
    <property type="entry name" value="BAG6"/>
</dbReference>
<feature type="region of interest" description="Disordered" evidence="12">
    <location>
        <begin position="1003"/>
        <end position="1041"/>
    </location>
</feature>
<feature type="compositionally biased region" description="Low complexity" evidence="12">
    <location>
        <begin position="772"/>
        <end position="785"/>
    </location>
</feature>
<feature type="region of interest" description="Disordered" evidence="12">
    <location>
        <begin position="382"/>
        <end position="447"/>
    </location>
</feature>
<dbReference type="GO" id="GO:0031593">
    <property type="term" value="F:polyubiquitin modification-dependent protein binding"/>
    <property type="evidence" value="ECO:0007669"/>
    <property type="project" value="TreeGrafter"/>
</dbReference>
<evidence type="ECO:0000256" key="4">
    <source>
        <dbReference type="ARBA" id="ARBA00022448"/>
    </source>
</evidence>
<evidence type="ECO:0000256" key="7">
    <source>
        <dbReference type="ARBA" id="ARBA00022703"/>
    </source>
</evidence>
<feature type="compositionally biased region" description="Pro residues" evidence="12">
    <location>
        <begin position="655"/>
        <end position="665"/>
    </location>
</feature>
<evidence type="ECO:0000256" key="5">
    <source>
        <dbReference type="ARBA" id="ARBA00022490"/>
    </source>
</evidence>
<feature type="region of interest" description="Disordered" evidence="12">
    <location>
        <begin position="70"/>
        <end position="97"/>
    </location>
</feature>
<accession>A0AAD9J4F8</accession>
<evidence type="ECO:0000256" key="2">
    <source>
        <dbReference type="ARBA" id="ARBA00004514"/>
    </source>
</evidence>
<dbReference type="FunFam" id="3.10.20.90:FF:000154">
    <property type="entry name" value="Large proline-rich protein BAG6"/>
    <property type="match status" value="1"/>
</dbReference>
<keyword evidence="6" id="KW-0964">Secreted</keyword>
<dbReference type="InterPro" id="IPR029071">
    <property type="entry name" value="Ubiquitin-like_domsf"/>
</dbReference>
<feature type="region of interest" description="Disordered" evidence="12">
    <location>
        <begin position="136"/>
        <end position="167"/>
    </location>
</feature>
<dbReference type="Pfam" id="PF20960">
    <property type="entry name" value="Bag6_BAGS"/>
    <property type="match status" value="1"/>
</dbReference>
<dbReference type="Gene3D" id="3.10.20.90">
    <property type="entry name" value="Phosphatidylinositol 3-kinase Catalytic Subunit, Chain A, domain 1"/>
    <property type="match status" value="1"/>
</dbReference>
<feature type="region of interest" description="Disordered" evidence="12">
    <location>
        <begin position="187"/>
        <end position="275"/>
    </location>
</feature>
<keyword evidence="5" id="KW-0963">Cytoplasm</keyword>
<dbReference type="AlphaFoldDB" id="A0AAD9J4F8"/>
<evidence type="ECO:0000256" key="11">
    <source>
        <dbReference type="ARBA" id="ARBA00030033"/>
    </source>
</evidence>
<comment type="caution">
    <text evidence="14">The sequence shown here is derived from an EMBL/GenBank/DDBJ whole genome shotgun (WGS) entry which is preliminary data.</text>
</comment>
<dbReference type="PANTHER" id="PTHR15204:SF0">
    <property type="entry name" value="LARGE PROLINE-RICH PROTEIN BAG6"/>
    <property type="match status" value="1"/>
</dbReference>
<keyword evidence="8" id="KW-0156">Chromatin regulator</keyword>
<feature type="compositionally biased region" description="Basic and acidic residues" evidence="12">
    <location>
        <begin position="235"/>
        <end position="256"/>
    </location>
</feature>
<dbReference type="GO" id="GO:0071818">
    <property type="term" value="C:BAT3 complex"/>
    <property type="evidence" value="ECO:0007669"/>
    <property type="project" value="TreeGrafter"/>
</dbReference>
<evidence type="ECO:0000256" key="10">
    <source>
        <dbReference type="ARBA" id="ARBA00023242"/>
    </source>
</evidence>